<keyword evidence="2 4" id="KW-0238">DNA-binding</keyword>
<protein>
    <submittedName>
        <fullName evidence="6">TetR family transcriptional regulator</fullName>
    </submittedName>
</protein>
<proteinExistence type="predicted"/>
<dbReference type="Gene3D" id="1.10.10.60">
    <property type="entry name" value="Homeodomain-like"/>
    <property type="match status" value="1"/>
</dbReference>
<evidence type="ECO:0000256" key="3">
    <source>
        <dbReference type="ARBA" id="ARBA00023163"/>
    </source>
</evidence>
<dbReference type="InterPro" id="IPR036271">
    <property type="entry name" value="Tet_transcr_reg_TetR-rel_C_sf"/>
</dbReference>
<evidence type="ECO:0000256" key="2">
    <source>
        <dbReference type="ARBA" id="ARBA00023125"/>
    </source>
</evidence>
<dbReference type="InterPro" id="IPR001647">
    <property type="entry name" value="HTH_TetR"/>
</dbReference>
<dbReference type="Pfam" id="PF00440">
    <property type="entry name" value="TetR_N"/>
    <property type="match status" value="1"/>
</dbReference>
<feature type="DNA-binding region" description="H-T-H motif" evidence="4">
    <location>
        <begin position="32"/>
        <end position="51"/>
    </location>
</feature>
<evidence type="ECO:0000313" key="6">
    <source>
        <dbReference type="EMBL" id="GIE19434.1"/>
    </source>
</evidence>
<evidence type="ECO:0000313" key="7">
    <source>
        <dbReference type="Proteomes" id="UP000603200"/>
    </source>
</evidence>
<reference evidence="6 7" key="1">
    <citation type="submission" date="2021-01" db="EMBL/GenBank/DDBJ databases">
        <title>Whole genome shotgun sequence of Actinoplanes humidus NBRC 14915.</title>
        <authorList>
            <person name="Komaki H."/>
            <person name="Tamura T."/>
        </authorList>
    </citation>
    <scope>NUCLEOTIDE SEQUENCE [LARGE SCALE GENOMIC DNA]</scope>
    <source>
        <strain evidence="6 7">NBRC 14915</strain>
    </source>
</reference>
<organism evidence="6 7">
    <name type="scientific">Winogradskya humida</name>
    <dbReference type="NCBI Taxonomy" id="113566"/>
    <lineage>
        <taxon>Bacteria</taxon>
        <taxon>Bacillati</taxon>
        <taxon>Actinomycetota</taxon>
        <taxon>Actinomycetes</taxon>
        <taxon>Micromonosporales</taxon>
        <taxon>Micromonosporaceae</taxon>
        <taxon>Winogradskya</taxon>
    </lineage>
</organism>
<comment type="caution">
    <text evidence="6">The sequence shown here is derived from an EMBL/GenBank/DDBJ whole genome shotgun (WGS) entry which is preliminary data.</text>
</comment>
<dbReference type="PROSITE" id="PS01081">
    <property type="entry name" value="HTH_TETR_1"/>
    <property type="match status" value="1"/>
</dbReference>
<dbReference type="InterPro" id="IPR009057">
    <property type="entry name" value="Homeodomain-like_sf"/>
</dbReference>
<gene>
    <name evidence="6" type="ORF">Ahu01nite_025360</name>
</gene>
<sequence>MSPRGRPRSFDREAALREAMFVFWRGGYECASMTDLTTAMGIGSPSLYAAFGSKEALFREAVILYGDTFGSLTRRALAEQPTAHASISAMLHDNAANYTEPGRPHGCMVVLTGMNCSEPGVQDFLTVLRKNCHELIRDRLHKGVTDGDLPPATNIEAMSAFYNAVLNALSLQARDGADFKELTAIADGALAAWSSYAPAPRVSAG</sequence>
<keyword evidence="1" id="KW-0805">Transcription regulation</keyword>
<name>A0ABQ3ZLG7_9ACTN</name>
<dbReference type="Proteomes" id="UP000603200">
    <property type="component" value="Unassembled WGS sequence"/>
</dbReference>
<dbReference type="SUPFAM" id="SSF48498">
    <property type="entry name" value="Tetracyclin repressor-like, C-terminal domain"/>
    <property type="match status" value="1"/>
</dbReference>
<dbReference type="InterPro" id="IPR023772">
    <property type="entry name" value="DNA-bd_HTH_TetR-type_CS"/>
</dbReference>
<keyword evidence="3" id="KW-0804">Transcription</keyword>
<accession>A0ABQ3ZLG7</accession>
<dbReference type="PROSITE" id="PS50977">
    <property type="entry name" value="HTH_TETR_2"/>
    <property type="match status" value="1"/>
</dbReference>
<dbReference type="EMBL" id="BOMN01000029">
    <property type="protein sequence ID" value="GIE19434.1"/>
    <property type="molecule type" value="Genomic_DNA"/>
</dbReference>
<keyword evidence="7" id="KW-1185">Reference proteome</keyword>
<evidence type="ECO:0000256" key="1">
    <source>
        <dbReference type="ARBA" id="ARBA00023015"/>
    </source>
</evidence>
<dbReference type="RefSeq" id="WP_203836664.1">
    <property type="nucleotide sequence ID" value="NZ_BAAATV010000005.1"/>
</dbReference>
<dbReference type="Gene3D" id="1.10.357.10">
    <property type="entry name" value="Tetracycline Repressor, domain 2"/>
    <property type="match status" value="1"/>
</dbReference>
<dbReference type="PANTHER" id="PTHR47506:SF1">
    <property type="entry name" value="HTH-TYPE TRANSCRIPTIONAL REGULATOR YJDC"/>
    <property type="match status" value="1"/>
</dbReference>
<evidence type="ECO:0000259" key="5">
    <source>
        <dbReference type="PROSITE" id="PS50977"/>
    </source>
</evidence>
<dbReference type="SUPFAM" id="SSF46689">
    <property type="entry name" value="Homeodomain-like"/>
    <property type="match status" value="1"/>
</dbReference>
<feature type="domain" description="HTH tetR-type" evidence="5">
    <location>
        <begin position="9"/>
        <end position="69"/>
    </location>
</feature>
<dbReference type="PANTHER" id="PTHR47506">
    <property type="entry name" value="TRANSCRIPTIONAL REGULATORY PROTEIN"/>
    <property type="match status" value="1"/>
</dbReference>
<evidence type="ECO:0000256" key="4">
    <source>
        <dbReference type="PROSITE-ProRule" id="PRU00335"/>
    </source>
</evidence>